<name>A0A0A7EJX8_9GAMM</name>
<dbReference type="AlphaFoldDB" id="A0A0A7EJX8"/>
<dbReference type="HOGENOM" id="CLU_1863509_0_0_6"/>
<reference evidence="1 2" key="1">
    <citation type="submission" date="2014-11" db="EMBL/GenBank/DDBJ databases">
        <title>Complete Genome Sequence of Pseudoalteromonas sp. Strain OCN003 Isolated from Kaneohe Bay, Oahu, Hawaii.</title>
        <authorList>
            <person name="Beurmann S."/>
            <person name="Videau P."/>
            <person name="Ushijima B."/>
            <person name="Smith A.M."/>
            <person name="Aeby G.S."/>
            <person name="Callahan S.M."/>
            <person name="Belcaid M."/>
        </authorList>
    </citation>
    <scope>NUCLEOTIDE SEQUENCE [LARGE SCALE GENOMIC DNA]</scope>
    <source>
        <strain evidence="1 2">OCN003</strain>
    </source>
</reference>
<sequence>MSFPTVSVEKVSLSALLANPNNYDGKCVQTVGVLSVEFEGGRIFIDRTSYVARAYENAVRQPFVAAVVAMNSEDPEKAAKRISDTYEGKLVRVIGVFSAINTRTDEISSNSMFKDISFIETLPPHNWAQIGNRRTCL</sequence>
<dbReference type="Proteomes" id="UP000030341">
    <property type="component" value="Chromosome 1"/>
</dbReference>
<dbReference type="EMBL" id="CP009888">
    <property type="protein sequence ID" value="AIY66366.1"/>
    <property type="molecule type" value="Genomic_DNA"/>
</dbReference>
<evidence type="ECO:0000313" key="1">
    <source>
        <dbReference type="EMBL" id="AIY66366.1"/>
    </source>
</evidence>
<dbReference type="eggNOG" id="ENOG5032V46">
    <property type="taxonomic scope" value="Bacteria"/>
</dbReference>
<evidence type="ECO:0000313" key="2">
    <source>
        <dbReference type="Proteomes" id="UP000030341"/>
    </source>
</evidence>
<organism evidence="1 2">
    <name type="scientific">Pseudoalteromonas piratica</name>
    <dbReference type="NCBI Taxonomy" id="1348114"/>
    <lineage>
        <taxon>Bacteria</taxon>
        <taxon>Pseudomonadati</taxon>
        <taxon>Pseudomonadota</taxon>
        <taxon>Gammaproteobacteria</taxon>
        <taxon>Alteromonadales</taxon>
        <taxon>Pseudoalteromonadaceae</taxon>
        <taxon>Pseudoalteromonas</taxon>
    </lineage>
</organism>
<keyword evidence="2" id="KW-1185">Reference proteome</keyword>
<gene>
    <name evidence="1" type="ORF">OM33_11320</name>
</gene>
<accession>A0A0A7EJX8</accession>
<dbReference type="KEGG" id="pseo:OM33_11320"/>
<proteinExistence type="predicted"/>
<protein>
    <submittedName>
        <fullName evidence="1">Uncharacterized protein</fullName>
    </submittedName>
</protein>